<reference evidence="4 5" key="1">
    <citation type="submission" date="2017-03" db="EMBL/GenBank/DDBJ databases">
        <authorList>
            <person name="Afonso C.L."/>
            <person name="Miller P.J."/>
            <person name="Scott M.A."/>
            <person name="Spackman E."/>
            <person name="Goraichik I."/>
            <person name="Dimitrov K.M."/>
            <person name="Suarez D.L."/>
            <person name="Swayne D.E."/>
        </authorList>
    </citation>
    <scope>NUCLEOTIDE SEQUENCE [LARGE SCALE GENOMIC DNA]</scope>
    <source>
        <strain evidence="4">SB41UT1</strain>
    </source>
</reference>
<dbReference type="AlphaFoldDB" id="A0A1X7AQB1"/>
<evidence type="ECO:0000259" key="3">
    <source>
        <dbReference type="PROSITE" id="PS50076"/>
    </source>
</evidence>
<dbReference type="Pfam" id="PF00226">
    <property type="entry name" value="DnaJ"/>
    <property type="match status" value="1"/>
</dbReference>
<dbReference type="PROSITE" id="PS50076">
    <property type="entry name" value="DNAJ_2"/>
    <property type="match status" value="1"/>
</dbReference>
<dbReference type="SMART" id="SM00271">
    <property type="entry name" value="DnaJ"/>
    <property type="match status" value="1"/>
</dbReference>
<evidence type="ECO:0000256" key="1">
    <source>
        <dbReference type="ARBA" id="ARBA00023186"/>
    </source>
</evidence>
<dbReference type="EMBL" id="FWPT01000013">
    <property type="protein sequence ID" value="SMA50494.1"/>
    <property type="molecule type" value="Genomic_DNA"/>
</dbReference>
<dbReference type="PANTHER" id="PTHR24074">
    <property type="entry name" value="CO-CHAPERONE PROTEIN DJLA"/>
    <property type="match status" value="1"/>
</dbReference>
<feature type="compositionally biased region" description="Polar residues" evidence="2">
    <location>
        <begin position="1"/>
        <end position="20"/>
    </location>
</feature>
<proteinExistence type="predicted"/>
<evidence type="ECO:0000313" key="5">
    <source>
        <dbReference type="Proteomes" id="UP000196573"/>
    </source>
</evidence>
<dbReference type="Gene3D" id="1.10.287.110">
    <property type="entry name" value="DnaJ domain"/>
    <property type="match status" value="1"/>
</dbReference>
<evidence type="ECO:0000256" key="2">
    <source>
        <dbReference type="SAM" id="MobiDB-lite"/>
    </source>
</evidence>
<dbReference type="InterPro" id="IPR001623">
    <property type="entry name" value="DnaJ_domain"/>
</dbReference>
<dbReference type="SUPFAM" id="SSF46565">
    <property type="entry name" value="Chaperone J-domain"/>
    <property type="match status" value="1"/>
</dbReference>
<organism evidence="4 5">
    <name type="scientific">Parendozoicomonas haliclonae</name>
    <dbReference type="NCBI Taxonomy" id="1960125"/>
    <lineage>
        <taxon>Bacteria</taxon>
        <taxon>Pseudomonadati</taxon>
        <taxon>Pseudomonadota</taxon>
        <taxon>Gammaproteobacteria</taxon>
        <taxon>Oceanospirillales</taxon>
        <taxon>Endozoicomonadaceae</taxon>
        <taxon>Parendozoicomonas</taxon>
    </lineage>
</organism>
<gene>
    <name evidence="4" type="primary">dnaJ_3</name>
    <name evidence="4" type="ORF">EHSB41UT_04305</name>
</gene>
<dbReference type="InterPro" id="IPR050817">
    <property type="entry name" value="DjlA_DnaK_co-chaperone"/>
</dbReference>
<dbReference type="CDD" id="cd06257">
    <property type="entry name" value="DnaJ"/>
    <property type="match status" value="1"/>
</dbReference>
<keyword evidence="5" id="KW-1185">Reference proteome</keyword>
<name>A0A1X7AQB1_9GAMM</name>
<keyword evidence="1" id="KW-0143">Chaperone</keyword>
<evidence type="ECO:0000313" key="4">
    <source>
        <dbReference type="EMBL" id="SMA50494.1"/>
    </source>
</evidence>
<dbReference type="InterPro" id="IPR036869">
    <property type="entry name" value="J_dom_sf"/>
</dbReference>
<accession>A0A1X7AQB1</accession>
<dbReference type="PRINTS" id="PR00625">
    <property type="entry name" value="JDOMAIN"/>
</dbReference>
<feature type="domain" description="J" evidence="3">
    <location>
        <begin position="322"/>
        <end position="385"/>
    </location>
</feature>
<protein>
    <submittedName>
        <fullName evidence="4">Chaperone protein DnaJ</fullName>
    </submittedName>
</protein>
<dbReference type="Proteomes" id="UP000196573">
    <property type="component" value="Unassembled WGS sequence"/>
</dbReference>
<feature type="region of interest" description="Disordered" evidence="2">
    <location>
        <begin position="1"/>
        <end position="61"/>
    </location>
</feature>
<dbReference type="RefSeq" id="WP_087112936.1">
    <property type="nucleotide sequence ID" value="NZ_CBCSCN010000016.1"/>
</dbReference>
<sequence length="385" mass="42438">MEGSRGVSSQTSTTPLQSETPKAKSTGKSRSQRKVTIANSLRKFFGTGASKTRSAQPKPLHQYQLRPTTAQLHFNSNGQRTTVDVSLQAQKLGNQGYNPVETSVILGNTAHATGNNMPELSSRVEAVPQKGSLQHQWLSWAVNDLMRKGYPPAEANNIALNGMKWAGPDIGKFQNYIQKAPLTAQMQQHQDFQWAIGSFAHKGYAPQTAGQSIQSAMHKFAGNRDAFIQWVKNAPPARPLEPMNQGQYVKDILRPSMQQIMLQKGFSEDNANEVIDTLIRQAGGTEKGNMAAVWEGVLLIKPTNEGQESPPPQNLARLTTAEAYNVLGLKEGASARDVKKAFHKLSNQLHPDKHVGKPEAEVARLEEQYKQVVKAHDQITKQHIK</sequence>
<dbReference type="OrthoDB" id="9811070at2"/>